<accession>A0A1I1S452</accession>
<protein>
    <recommendedName>
        <fullName evidence="3">Permuted papain-like amidase enzyme, YaeF/YiiX, C92 family</fullName>
    </recommendedName>
</protein>
<dbReference type="AlphaFoldDB" id="A0A1I1S452"/>
<evidence type="ECO:0008006" key="3">
    <source>
        <dbReference type="Google" id="ProtNLM"/>
    </source>
</evidence>
<dbReference type="InterPro" id="IPR038765">
    <property type="entry name" value="Papain-like_cys_pep_sf"/>
</dbReference>
<evidence type="ECO:0000313" key="1">
    <source>
        <dbReference type="EMBL" id="SFD41306.1"/>
    </source>
</evidence>
<gene>
    <name evidence="1" type="ORF">SAMN05216238_101227</name>
</gene>
<proteinExistence type="predicted"/>
<dbReference type="EMBL" id="FOMR01000001">
    <property type="protein sequence ID" value="SFD41306.1"/>
    <property type="molecule type" value="Genomic_DNA"/>
</dbReference>
<evidence type="ECO:0000313" key="2">
    <source>
        <dbReference type="Proteomes" id="UP000199474"/>
    </source>
</evidence>
<dbReference type="Gene3D" id="3.90.1720.10">
    <property type="entry name" value="endopeptidase domain like (from Nostoc punctiforme)"/>
    <property type="match status" value="1"/>
</dbReference>
<organism evidence="1 2">
    <name type="scientific">Lentibacillus persicus</name>
    <dbReference type="NCBI Taxonomy" id="640948"/>
    <lineage>
        <taxon>Bacteria</taxon>
        <taxon>Bacillati</taxon>
        <taxon>Bacillota</taxon>
        <taxon>Bacilli</taxon>
        <taxon>Bacillales</taxon>
        <taxon>Bacillaceae</taxon>
        <taxon>Lentibacillus</taxon>
    </lineage>
</organism>
<keyword evidence="2" id="KW-1185">Reference proteome</keyword>
<sequence>MTVRKGYILLTDTGTLFTRLIRLYTKKPYNHASIAFDSNLTEVYSFGRKSAGNPFVGGFIKEDVNSELFHHAGCVIYSFTATDEQWQTMNRYLKTIEAQKEDYRYNCLGLIGFIVKRPINRKKAFFCSQFVASILNECNIVDFGKPLSLISPGDLQNLAEFQLIYQGALKGYHEKRHFLASYVTPPILETERHKSRI</sequence>
<dbReference type="RefSeq" id="WP_177183317.1">
    <property type="nucleotide sequence ID" value="NZ_FOMR01000001.1"/>
</dbReference>
<reference evidence="2" key="1">
    <citation type="submission" date="2016-10" db="EMBL/GenBank/DDBJ databases">
        <authorList>
            <person name="Varghese N."/>
            <person name="Submissions S."/>
        </authorList>
    </citation>
    <scope>NUCLEOTIDE SEQUENCE [LARGE SCALE GENOMIC DNA]</scope>
    <source>
        <strain evidence="2">DSM 22530</strain>
    </source>
</reference>
<dbReference type="Proteomes" id="UP000199474">
    <property type="component" value="Unassembled WGS sequence"/>
</dbReference>
<name>A0A1I1S452_9BACI</name>
<dbReference type="SUPFAM" id="SSF54001">
    <property type="entry name" value="Cysteine proteinases"/>
    <property type="match status" value="1"/>
</dbReference>